<dbReference type="EMBL" id="OZ035832">
    <property type="protein sequence ID" value="CAL1571643.1"/>
    <property type="molecule type" value="Genomic_DNA"/>
</dbReference>
<feature type="region of interest" description="Disordered" evidence="1">
    <location>
        <begin position="264"/>
        <end position="387"/>
    </location>
</feature>
<organism evidence="2 3">
    <name type="scientific">Knipowitschia caucasica</name>
    <name type="common">Caucasian dwarf goby</name>
    <name type="synonym">Pomatoschistus caucasicus</name>
    <dbReference type="NCBI Taxonomy" id="637954"/>
    <lineage>
        <taxon>Eukaryota</taxon>
        <taxon>Metazoa</taxon>
        <taxon>Chordata</taxon>
        <taxon>Craniata</taxon>
        <taxon>Vertebrata</taxon>
        <taxon>Euteleostomi</taxon>
        <taxon>Actinopterygii</taxon>
        <taxon>Neopterygii</taxon>
        <taxon>Teleostei</taxon>
        <taxon>Neoteleostei</taxon>
        <taxon>Acanthomorphata</taxon>
        <taxon>Gobiaria</taxon>
        <taxon>Gobiiformes</taxon>
        <taxon>Gobioidei</taxon>
        <taxon>Gobiidae</taxon>
        <taxon>Gobiinae</taxon>
        <taxon>Knipowitschia</taxon>
    </lineage>
</organism>
<evidence type="ECO:0000313" key="3">
    <source>
        <dbReference type="Proteomes" id="UP001497482"/>
    </source>
</evidence>
<feature type="compositionally biased region" description="Polar residues" evidence="1">
    <location>
        <begin position="354"/>
        <end position="369"/>
    </location>
</feature>
<feature type="compositionally biased region" description="Low complexity" evidence="1">
    <location>
        <begin position="375"/>
        <end position="387"/>
    </location>
</feature>
<feature type="region of interest" description="Disordered" evidence="1">
    <location>
        <begin position="1"/>
        <end position="21"/>
    </location>
</feature>
<feature type="compositionally biased region" description="Polar residues" evidence="1">
    <location>
        <begin position="280"/>
        <end position="295"/>
    </location>
</feature>
<accession>A0AAV2J5X8</accession>
<dbReference type="AlphaFoldDB" id="A0AAV2J5X8"/>
<dbReference type="Proteomes" id="UP001497482">
    <property type="component" value="Chromosome 10"/>
</dbReference>
<protein>
    <submittedName>
        <fullName evidence="2">Uncharacterized protein</fullName>
    </submittedName>
</protein>
<name>A0AAV2J5X8_KNICA</name>
<evidence type="ECO:0000256" key="1">
    <source>
        <dbReference type="SAM" id="MobiDB-lite"/>
    </source>
</evidence>
<reference evidence="2 3" key="1">
    <citation type="submission" date="2024-04" db="EMBL/GenBank/DDBJ databases">
        <authorList>
            <person name="Waldvogel A.-M."/>
            <person name="Schoenle A."/>
        </authorList>
    </citation>
    <scope>NUCLEOTIDE SEQUENCE [LARGE SCALE GENOMIC DNA]</scope>
</reference>
<evidence type="ECO:0000313" key="2">
    <source>
        <dbReference type="EMBL" id="CAL1571643.1"/>
    </source>
</evidence>
<feature type="compositionally biased region" description="Low complexity" evidence="1">
    <location>
        <begin position="315"/>
        <end position="325"/>
    </location>
</feature>
<keyword evidence="3" id="KW-1185">Reference proteome</keyword>
<gene>
    <name evidence="2" type="ORF">KC01_LOCUS3743</name>
</gene>
<proteinExistence type="predicted"/>
<sequence length="387" mass="42525">MMRDDLGEGRPSGGIRPDLKKGVGRHSGGLYPRGVTWAWGWDWWGWGVGSGGEYETGRCAGHVLQITRVVAVANANAYQVLELYMLEGLSRWNMARAKEAVAVEGASALRSFDVRLMSHLNSLSQRVLGCALVPEFTPPGKPTDERTAVEYLLGQTNRGDLLAPAPAPENPSQTSQCDSRGVVGWESVDALAAYLVGLNRTTTALSAKEEADIVLLLELEVSEREEQEVSVVGRSTGRMERWEWSHIISPCTRCEQDTLRYNHTEPTTRQQPPPPHRAHNTATTTSTALSPQHANNHLHRTKPTTRQQPPPPHVATNTATTTSTALSPQHGNNHLHHTKPTTRQQPPPPHRAHNTPTTTSTALSPQHANNHLPRTEPTTRQQPPLPH</sequence>